<dbReference type="GO" id="GO:0003677">
    <property type="term" value="F:DNA binding"/>
    <property type="evidence" value="ECO:0007669"/>
    <property type="project" value="UniProtKB-KW"/>
</dbReference>
<organism evidence="9 10">
    <name type="scientific">Aspergillus kawachii</name>
    <name type="common">White koji mold</name>
    <name type="synonym">Aspergillus awamori var. kawachi</name>
    <dbReference type="NCBI Taxonomy" id="1069201"/>
    <lineage>
        <taxon>Eukaryota</taxon>
        <taxon>Fungi</taxon>
        <taxon>Dikarya</taxon>
        <taxon>Ascomycota</taxon>
        <taxon>Pezizomycotina</taxon>
        <taxon>Eurotiomycetes</taxon>
        <taxon>Eurotiomycetidae</taxon>
        <taxon>Eurotiales</taxon>
        <taxon>Aspergillaceae</taxon>
        <taxon>Aspergillus</taxon>
        <taxon>Aspergillus subgen. Circumdati</taxon>
    </lineage>
</organism>
<reference evidence="10" key="2">
    <citation type="submission" date="2016-02" db="EMBL/GenBank/DDBJ databases">
        <title>Genome sequencing of Aspergillus luchuensis NBRC 4314.</title>
        <authorList>
            <person name="Yamada O."/>
        </authorList>
    </citation>
    <scope>NUCLEOTIDE SEQUENCE [LARGE SCALE GENOMIC DNA]</scope>
    <source>
        <strain evidence="10">RIB 2604</strain>
    </source>
</reference>
<dbReference type="InterPro" id="IPR007219">
    <property type="entry name" value="XnlR_reg_dom"/>
</dbReference>
<dbReference type="GO" id="GO:0005634">
    <property type="term" value="C:nucleus"/>
    <property type="evidence" value="ECO:0007669"/>
    <property type="project" value="UniProtKB-SubCell"/>
</dbReference>
<dbReference type="CDD" id="cd00067">
    <property type="entry name" value="GAL4"/>
    <property type="match status" value="1"/>
</dbReference>
<keyword evidence="3" id="KW-0805">Transcription regulation</keyword>
<keyword evidence="6" id="KW-0539">Nucleus</keyword>
<dbReference type="GO" id="GO:0006351">
    <property type="term" value="P:DNA-templated transcription"/>
    <property type="evidence" value="ECO:0007669"/>
    <property type="project" value="InterPro"/>
</dbReference>
<dbReference type="InterPro" id="IPR036864">
    <property type="entry name" value="Zn2-C6_fun-type_DNA-bd_sf"/>
</dbReference>
<evidence type="ECO:0000259" key="8">
    <source>
        <dbReference type="PROSITE" id="PS50048"/>
    </source>
</evidence>
<dbReference type="GO" id="GO:0000981">
    <property type="term" value="F:DNA-binding transcription factor activity, RNA polymerase II-specific"/>
    <property type="evidence" value="ECO:0007669"/>
    <property type="project" value="InterPro"/>
</dbReference>
<evidence type="ECO:0000313" key="10">
    <source>
        <dbReference type="Proteomes" id="UP000075230"/>
    </source>
</evidence>
<dbReference type="Pfam" id="PF04082">
    <property type="entry name" value="Fungal_trans"/>
    <property type="match status" value="1"/>
</dbReference>
<evidence type="ECO:0000313" key="9">
    <source>
        <dbReference type="EMBL" id="GAT21128.1"/>
    </source>
</evidence>
<dbReference type="Proteomes" id="UP000075230">
    <property type="component" value="Unassembled WGS sequence"/>
</dbReference>
<dbReference type="PANTHER" id="PTHR31001:SF40">
    <property type="entry name" value="ZN(II)2CYS6 TRANSCRIPTION FACTOR (EUROFUNG)"/>
    <property type="match status" value="1"/>
</dbReference>
<dbReference type="PANTHER" id="PTHR31001">
    <property type="entry name" value="UNCHARACTERIZED TRANSCRIPTIONAL REGULATORY PROTEIN"/>
    <property type="match status" value="1"/>
</dbReference>
<dbReference type="CDD" id="cd12148">
    <property type="entry name" value="fungal_TF_MHR"/>
    <property type="match status" value="1"/>
</dbReference>
<accession>A0A146F4U4</accession>
<dbReference type="GO" id="GO:0009893">
    <property type="term" value="P:positive regulation of metabolic process"/>
    <property type="evidence" value="ECO:0007669"/>
    <property type="project" value="UniProtKB-ARBA"/>
</dbReference>
<comment type="subcellular location">
    <subcellularLocation>
        <location evidence="1">Nucleus</location>
    </subcellularLocation>
</comment>
<dbReference type="Gene3D" id="4.10.240.10">
    <property type="entry name" value="Zn(2)-C6 fungal-type DNA-binding domain"/>
    <property type="match status" value="1"/>
</dbReference>
<name>A0A146F4U4_ASPKA</name>
<feature type="domain" description="Zn(2)-C6 fungal-type" evidence="8">
    <location>
        <begin position="14"/>
        <end position="46"/>
    </location>
</feature>
<keyword evidence="2" id="KW-0479">Metal-binding</keyword>
<comment type="caution">
    <text evidence="9">The sequence shown here is derived from an EMBL/GenBank/DDBJ whole genome shotgun (WGS) entry which is preliminary data.</text>
</comment>
<reference evidence="9 10" key="1">
    <citation type="journal article" date="2016" name="DNA Res.">
        <title>Genome sequence of Aspergillus luchuensis NBRC 4314.</title>
        <authorList>
            <person name="Yamada O."/>
            <person name="Machida M."/>
            <person name="Hosoyama A."/>
            <person name="Goto M."/>
            <person name="Takahashi T."/>
            <person name="Futagami T."/>
            <person name="Yamagata Y."/>
            <person name="Takeuchi M."/>
            <person name="Kobayashi T."/>
            <person name="Koike H."/>
            <person name="Abe K."/>
            <person name="Asai K."/>
            <person name="Arita M."/>
            <person name="Fujita N."/>
            <person name="Fukuda K."/>
            <person name="Higa K."/>
            <person name="Horikawa H."/>
            <person name="Ishikawa T."/>
            <person name="Jinno K."/>
            <person name="Kato Y."/>
            <person name="Kirimura K."/>
            <person name="Mizutani O."/>
            <person name="Nakasone K."/>
            <person name="Sano M."/>
            <person name="Shiraishi Y."/>
            <person name="Tsukahara M."/>
            <person name="Gomi K."/>
        </authorList>
    </citation>
    <scope>NUCLEOTIDE SEQUENCE [LARGE SCALE GENOMIC DNA]</scope>
    <source>
        <strain evidence="9 10">RIB 2604</strain>
    </source>
</reference>
<dbReference type="VEuPathDB" id="FungiDB:ASPFODRAFT_35062"/>
<dbReference type="InterPro" id="IPR050613">
    <property type="entry name" value="Sec_Metabolite_Reg"/>
</dbReference>
<evidence type="ECO:0000256" key="2">
    <source>
        <dbReference type="ARBA" id="ARBA00022723"/>
    </source>
</evidence>
<dbReference type="AlphaFoldDB" id="A0A146F4U4"/>
<dbReference type="Pfam" id="PF00172">
    <property type="entry name" value="Zn_clus"/>
    <property type="match status" value="1"/>
</dbReference>
<evidence type="ECO:0000256" key="5">
    <source>
        <dbReference type="ARBA" id="ARBA00023163"/>
    </source>
</evidence>
<feature type="region of interest" description="Disordered" evidence="7">
    <location>
        <begin position="644"/>
        <end position="670"/>
    </location>
</feature>
<evidence type="ECO:0000256" key="4">
    <source>
        <dbReference type="ARBA" id="ARBA00023125"/>
    </source>
</evidence>
<proteinExistence type="predicted"/>
<keyword evidence="5" id="KW-0804">Transcription</keyword>
<dbReference type="SMART" id="SM00066">
    <property type="entry name" value="GAL4"/>
    <property type="match status" value="1"/>
</dbReference>
<dbReference type="GO" id="GO:0008270">
    <property type="term" value="F:zinc ion binding"/>
    <property type="evidence" value="ECO:0007669"/>
    <property type="project" value="InterPro"/>
</dbReference>
<protein>
    <submittedName>
        <fullName evidence="9">C6 transcription factor</fullName>
    </submittedName>
</protein>
<dbReference type="EMBL" id="BCWF01000010">
    <property type="protein sequence ID" value="GAT21128.1"/>
    <property type="molecule type" value="Genomic_DNA"/>
</dbReference>
<evidence type="ECO:0000256" key="1">
    <source>
        <dbReference type="ARBA" id="ARBA00004123"/>
    </source>
</evidence>
<keyword evidence="4" id="KW-0238">DNA-binding</keyword>
<evidence type="ECO:0000256" key="7">
    <source>
        <dbReference type="SAM" id="MobiDB-lite"/>
    </source>
</evidence>
<dbReference type="SUPFAM" id="SSF57701">
    <property type="entry name" value="Zn2/Cys6 DNA-binding domain"/>
    <property type="match status" value="1"/>
</dbReference>
<evidence type="ECO:0000256" key="3">
    <source>
        <dbReference type="ARBA" id="ARBA00023015"/>
    </source>
</evidence>
<dbReference type="PROSITE" id="PS50048">
    <property type="entry name" value="ZN2_CY6_FUNGAL_2"/>
    <property type="match status" value="1"/>
</dbReference>
<dbReference type="PROSITE" id="PS00463">
    <property type="entry name" value="ZN2_CY6_FUNGAL_1"/>
    <property type="match status" value="1"/>
</dbReference>
<gene>
    <name evidence="9" type="ORF">RIB2604_01000150</name>
</gene>
<dbReference type="InterPro" id="IPR001138">
    <property type="entry name" value="Zn2Cys6_DnaBD"/>
</dbReference>
<evidence type="ECO:0000256" key="6">
    <source>
        <dbReference type="ARBA" id="ARBA00023242"/>
    </source>
</evidence>
<sequence length="701" mass="78212">MSAPTIRRNRTLASCEPCRERKTRCDHGKPVCASCRRRGFDSRCYYHPAPLTKIRSASARRLAVPMPSQPTIAAPSWSSSSAIYPRRSAAGPPKFHTWPFMSTVSDSGNLPDTPLPGSHDSKAYEAHLATMKEIVCQLRYLPVIEKCLHQYYAAKHNSLVPKPVVLHLLNALRTDLVSSGYILEETGDRVELGDISRLSESILLSSSTEVIITASLDLHGFLALFSGPNLRVETLGLLYTMAARASAFFIDCDEGKDAAFVPDMVWYSTVILRLARDLAPLSNDVIIWLANENGQLRSFLEGDTSLGVWRLVGDLSTDLLALGLNREATYSPERTPFFLAECRRRCFVTEYYLEKMFGLIFNLPPRITSRYVDVKLPLDLSDDELFAQTPRELEDAKNRLTEDGWNTDGKLRAATWARLRYILSQFREGIVEYIFQASQAADPAQLRELSSRCRQTWDNLLPHLRYTQDCWESDMPLSTCYMHAKVHLAYLQIHFQIYHLLGENSSTPLPELLDVSANILETVVQMGNTRRKGAFTLHDLPEILLACGLPAAAVLLTTLENNTQDSSSILPPGIKTSSVIRNVAVLTSQLERVASSRERNQAFCLQAAKAITEKLDRVLDKLATSKFQARTIADVATRVDVMNSMPTPTTDLDASHTGGDSAGDGDREIGTFNLDDYENPGLMSWAIDFDLGSMASEWTMM</sequence>